<keyword evidence="3" id="KW-1185">Reference proteome</keyword>
<dbReference type="Proteomes" id="UP000033101">
    <property type="component" value="Chromosome"/>
</dbReference>
<proteinExistence type="predicted"/>
<evidence type="ECO:0008006" key="4">
    <source>
        <dbReference type="Google" id="ProtNLM"/>
    </source>
</evidence>
<organism evidence="2 3">
    <name type="scientific">Methanosarcina horonobensis HB-1 = JCM 15518</name>
    <dbReference type="NCBI Taxonomy" id="1434110"/>
    <lineage>
        <taxon>Archaea</taxon>
        <taxon>Methanobacteriati</taxon>
        <taxon>Methanobacteriota</taxon>
        <taxon>Stenosarchaea group</taxon>
        <taxon>Methanomicrobia</taxon>
        <taxon>Methanosarcinales</taxon>
        <taxon>Methanosarcinaceae</taxon>
        <taxon>Methanosarcina</taxon>
    </lineage>
</organism>
<dbReference type="RefSeq" id="WP_048141339.1">
    <property type="nucleotide sequence ID" value="NZ_CP009516.1"/>
</dbReference>
<feature type="transmembrane region" description="Helical" evidence="1">
    <location>
        <begin position="388"/>
        <end position="408"/>
    </location>
</feature>
<dbReference type="AlphaFoldDB" id="A0A0E3SGS4"/>
<dbReference type="EMBL" id="CP009516">
    <property type="protein sequence ID" value="AKB79592.1"/>
    <property type="molecule type" value="Genomic_DNA"/>
</dbReference>
<dbReference type="GeneID" id="24832434"/>
<dbReference type="HOGENOM" id="CLU_509629_0_0_2"/>
<dbReference type="KEGG" id="mhor:MSHOH_3109"/>
<feature type="transmembrane region" description="Helical" evidence="1">
    <location>
        <begin position="164"/>
        <end position="183"/>
    </location>
</feature>
<feature type="transmembrane region" description="Helical" evidence="1">
    <location>
        <begin position="195"/>
        <end position="216"/>
    </location>
</feature>
<accession>A0A0E3SGS4</accession>
<dbReference type="PATRIC" id="fig|1434110.4.peg.4006"/>
<dbReference type="STRING" id="1434110.MSHOH_3109"/>
<feature type="transmembrane region" description="Helical" evidence="1">
    <location>
        <begin position="333"/>
        <end position="351"/>
    </location>
</feature>
<feature type="transmembrane region" description="Helical" evidence="1">
    <location>
        <begin position="113"/>
        <end position="134"/>
    </location>
</feature>
<protein>
    <recommendedName>
        <fullName evidence="4">Glycosyltransferase RgtA/B/C/D-like domain-containing protein</fullName>
    </recommendedName>
</protein>
<keyword evidence="1" id="KW-0812">Transmembrane</keyword>
<feature type="transmembrane region" description="Helical" evidence="1">
    <location>
        <begin position="236"/>
        <end position="253"/>
    </location>
</feature>
<evidence type="ECO:0000256" key="1">
    <source>
        <dbReference type="SAM" id="Phobius"/>
    </source>
</evidence>
<keyword evidence="1" id="KW-1133">Transmembrane helix</keyword>
<gene>
    <name evidence="2" type="ORF">MSHOH_3109</name>
</gene>
<evidence type="ECO:0000313" key="2">
    <source>
        <dbReference type="EMBL" id="AKB79592.1"/>
    </source>
</evidence>
<dbReference type="OrthoDB" id="148392at2157"/>
<keyword evidence="1" id="KW-0472">Membrane</keyword>
<reference evidence="2 3" key="1">
    <citation type="submission" date="2014-07" db="EMBL/GenBank/DDBJ databases">
        <title>Methanogenic archaea and the global carbon cycle.</title>
        <authorList>
            <person name="Henriksen J.R."/>
            <person name="Luke J."/>
            <person name="Reinhart S."/>
            <person name="Benedict M.N."/>
            <person name="Youngblut N.D."/>
            <person name="Metcalf M.E."/>
            <person name="Whitaker R.J."/>
            <person name="Metcalf W.W."/>
        </authorList>
    </citation>
    <scope>NUCLEOTIDE SEQUENCE [LARGE SCALE GENOMIC DNA]</scope>
    <source>
        <strain evidence="2 3">HB-1</strain>
    </source>
</reference>
<feature type="transmembrane region" description="Helical" evidence="1">
    <location>
        <begin position="363"/>
        <end position="381"/>
    </location>
</feature>
<evidence type="ECO:0000313" key="3">
    <source>
        <dbReference type="Proteomes" id="UP000033101"/>
    </source>
</evidence>
<name>A0A0E3SGS4_9EURY</name>
<feature type="transmembrane region" description="Helical" evidence="1">
    <location>
        <begin position="302"/>
        <end position="321"/>
    </location>
</feature>
<feature type="transmembrane region" description="Helical" evidence="1">
    <location>
        <begin position="34"/>
        <end position="53"/>
    </location>
</feature>
<feature type="transmembrane region" description="Helical" evidence="1">
    <location>
        <begin position="141"/>
        <end position="158"/>
    </location>
</feature>
<sequence>MGSISNISSGFKKLIEDSRISHIFRINYLKNDQLLNWILFFLILYGLSLKFQLSLLHKLDSDDVSPGLVWKEFFVHGNSFLQGFYFPFADPHVFSDLIPYHLLPQLFSGYSPVALALSAYIIFVVIILIFSVLVYNMTKNITSSLIFASLLVNIPNFAADNFFLRPEVHMGAITFLGVLLLIYPQNTHGRLNAVLYLLILALISFSDSLILLWYFVPLFVTSTLLALLNRPFEIRKMSFPIISGIVVSLVYLVKGNIPTLIKYPISLITDKGLIFENFLLLFKGICLLYNHKLFEFSETYKFNFLTIVIILITMGIICFVFSNISKTFSKNPVWCLFVILSITSISIAYVFTSITTNVYTTRYLTFPLMLGLSMVSLTYSQNIKFQKVYLFFILSIIVINAGSNAELLKGGYEQPNREQYELIGYLKESNLIFGYGDYWDANLITYLSNEEIVIRPVIFNDAKITPFKWLSFKKWFTEQGMNDGDVFVVQSNFQNEEIEYLVNKNPPKKILKFGNYKIYVWNVPEFKKMMEDFD</sequence>